<keyword evidence="2" id="KW-1185">Reference proteome</keyword>
<dbReference type="Proteomes" id="UP000050326">
    <property type="component" value="Unassembled WGS sequence"/>
</dbReference>
<name>A0A0P8YRK5_9CLOT</name>
<evidence type="ECO:0000313" key="2">
    <source>
        <dbReference type="Proteomes" id="UP000050326"/>
    </source>
</evidence>
<dbReference type="STRING" id="36849.OXPF_40060"/>
<reference evidence="1 2" key="1">
    <citation type="submission" date="2015-09" db="EMBL/GenBank/DDBJ databases">
        <title>Genome sequence of Oxobacter pfennigii DSM 3222.</title>
        <authorList>
            <person name="Poehlein A."/>
            <person name="Bengelsdorf F.R."/>
            <person name="Schiel-Bengelsdorf B."/>
            <person name="Duerre P."/>
            <person name="Daniel R."/>
        </authorList>
    </citation>
    <scope>NUCLEOTIDE SEQUENCE [LARGE SCALE GENOMIC DNA]</scope>
    <source>
        <strain evidence="1 2">DSM 3222</strain>
    </source>
</reference>
<comment type="caution">
    <text evidence="1">The sequence shown here is derived from an EMBL/GenBank/DDBJ whole genome shotgun (WGS) entry which is preliminary data.</text>
</comment>
<gene>
    <name evidence="1" type="ORF">OXPF_40060</name>
</gene>
<protein>
    <submittedName>
        <fullName evidence="1">Uncharacterized protein</fullName>
    </submittedName>
</protein>
<evidence type="ECO:0000313" key="1">
    <source>
        <dbReference type="EMBL" id="KPU42222.1"/>
    </source>
</evidence>
<dbReference type="RefSeq" id="WP_054876956.1">
    <property type="nucleotide sequence ID" value="NZ_LKET01000068.1"/>
</dbReference>
<sequence length="91" mass="10266">MANIIGKDLIIRELGKWFPMGCRVVNITFISNSFNDKSSLELTIIPYVNQSKKITLHFSGVDKISILKIKSDGINCALLKYLIIQIINGKR</sequence>
<dbReference type="EMBL" id="LKET01000068">
    <property type="protein sequence ID" value="KPU42222.1"/>
    <property type="molecule type" value="Genomic_DNA"/>
</dbReference>
<proteinExistence type="predicted"/>
<dbReference type="AlphaFoldDB" id="A0A0P8YRK5"/>
<accession>A0A0P8YRK5</accession>
<organism evidence="1 2">
    <name type="scientific">Oxobacter pfennigii</name>
    <dbReference type="NCBI Taxonomy" id="36849"/>
    <lineage>
        <taxon>Bacteria</taxon>
        <taxon>Bacillati</taxon>
        <taxon>Bacillota</taxon>
        <taxon>Clostridia</taxon>
        <taxon>Eubacteriales</taxon>
        <taxon>Clostridiaceae</taxon>
        <taxon>Oxobacter</taxon>
    </lineage>
</organism>